<keyword evidence="5" id="KW-0997">Cell inner membrane</keyword>
<feature type="domain" description="Multidrug resistance protein MdtA-like alpha-helical hairpin" evidence="9">
    <location>
        <begin position="157"/>
        <end position="226"/>
    </location>
</feature>
<dbReference type="Gene3D" id="2.40.30.170">
    <property type="match status" value="1"/>
</dbReference>
<dbReference type="AlphaFoldDB" id="A0A1I6M8Q9"/>
<evidence type="ECO:0000256" key="4">
    <source>
        <dbReference type="ARBA" id="ARBA00022475"/>
    </source>
</evidence>
<dbReference type="InterPro" id="IPR058626">
    <property type="entry name" value="MdtA-like_b-barrel"/>
</dbReference>
<dbReference type="Gene3D" id="2.40.50.100">
    <property type="match status" value="1"/>
</dbReference>
<evidence type="ECO:0000256" key="3">
    <source>
        <dbReference type="ARBA" id="ARBA00022448"/>
    </source>
</evidence>
<evidence type="ECO:0000256" key="2">
    <source>
        <dbReference type="ARBA" id="ARBA00009477"/>
    </source>
</evidence>
<dbReference type="GO" id="GO:1990281">
    <property type="term" value="C:efflux pump complex"/>
    <property type="evidence" value="ECO:0007669"/>
    <property type="project" value="TreeGrafter"/>
</dbReference>
<evidence type="ECO:0000259" key="9">
    <source>
        <dbReference type="Pfam" id="PF25876"/>
    </source>
</evidence>
<evidence type="ECO:0000256" key="1">
    <source>
        <dbReference type="ARBA" id="ARBA00004236"/>
    </source>
</evidence>
<evidence type="ECO:0000256" key="7">
    <source>
        <dbReference type="SAM" id="MobiDB-lite"/>
    </source>
</evidence>
<accession>A0A1I6M8Q9</accession>
<keyword evidence="6 8" id="KW-0472">Membrane</keyword>
<evidence type="ECO:0000313" key="13">
    <source>
        <dbReference type="EMBL" id="SFS12106.1"/>
    </source>
</evidence>
<keyword evidence="8" id="KW-0812">Transmembrane</keyword>
<name>A0A1I6M8Q9_9BACT</name>
<feature type="compositionally biased region" description="Gly residues" evidence="7">
    <location>
        <begin position="62"/>
        <end position="73"/>
    </location>
</feature>
<dbReference type="SUPFAM" id="SSF111369">
    <property type="entry name" value="HlyD-like secretion proteins"/>
    <property type="match status" value="1"/>
</dbReference>
<feature type="transmembrane region" description="Helical" evidence="8">
    <location>
        <begin position="30"/>
        <end position="49"/>
    </location>
</feature>
<feature type="domain" description="Multidrug resistance protein MdtA-like barrel-sandwich hybrid" evidence="10">
    <location>
        <begin position="118"/>
        <end position="260"/>
    </location>
</feature>
<dbReference type="RefSeq" id="WP_089838994.1">
    <property type="nucleotide sequence ID" value="NZ_FOZL01000001.1"/>
</dbReference>
<dbReference type="Pfam" id="PF25967">
    <property type="entry name" value="RND-MFP_C"/>
    <property type="match status" value="1"/>
</dbReference>
<evidence type="ECO:0000256" key="6">
    <source>
        <dbReference type="ARBA" id="ARBA00023136"/>
    </source>
</evidence>
<dbReference type="GO" id="GO:0015562">
    <property type="term" value="F:efflux transmembrane transporter activity"/>
    <property type="evidence" value="ECO:0007669"/>
    <property type="project" value="TreeGrafter"/>
</dbReference>
<evidence type="ECO:0000259" key="10">
    <source>
        <dbReference type="Pfam" id="PF25917"/>
    </source>
</evidence>
<comment type="similarity">
    <text evidence="2">Belongs to the membrane fusion protein (MFP) (TC 8.A.1) family.</text>
</comment>
<dbReference type="PANTHER" id="PTHR30469">
    <property type="entry name" value="MULTIDRUG RESISTANCE PROTEIN MDTA"/>
    <property type="match status" value="1"/>
</dbReference>
<dbReference type="InterPro" id="IPR058627">
    <property type="entry name" value="MdtA-like_C"/>
</dbReference>
<evidence type="ECO:0000313" key="14">
    <source>
        <dbReference type="Proteomes" id="UP000199024"/>
    </source>
</evidence>
<dbReference type="InterPro" id="IPR058624">
    <property type="entry name" value="MdtA-like_HH"/>
</dbReference>
<reference evidence="13 14" key="1">
    <citation type="submission" date="2016-10" db="EMBL/GenBank/DDBJ databases">
        <authorList>
            <person name="de Groot N.N."/>
        </authorList>
    </citation>
    <scope>NUCLEOTIDE SEQUENCE [LARGE SCALE GENOMIC DNA]</scope>
    <source>
        <strain evidence="13 14">DSM 21001</strain>
    </source>
</reference>
<dbReference type="NCBIfam" id="TIGR01730">
    <property type="entry name" value="RND_mfp"/>
    <property type="match status" value="1"/>
</dbReference>
<feature type="region of interest" description="Disordered" evidence="7">
    <location>
        <begin position="58"/>
        <end position="77"/>
    </location>
</feature>
<dbReference type="Pfam" id="PF25876">
    <property type="entry name" value="HH_MFP_RND"/>
    <property type="match status" value="1"/>
</dbReference>
<organism evidence="13 14">
    <name type="scientific">Granulicella pectinivorans</name>
    <dbReference type="NCBI Taxonomy" id="474950"/>
    <lineage>
        <taxon>Bacteria</taxon>
        <taxon>Pseudomonadati</taxon>
        <taxon>Acidobacteriota</taxon>
        <taxon>Terriglobia</taxon>
        <taxon>Terriglobales</taxon>
        <taxon>Acidobacteriaceae</taxon>
        <taxon>Granulicella</taxon>
    </lineage>
</organism>
<protein>
    <submittedName>
        <fullName evidence="13">Membrane fusion protein, multidrug efflux system</fullName>
    </submittedName>
</protein>
<dbReference type="Pfam" id="PF25944">
    <property type="entry name" value="Beta-barrel_RND"/>
    <property type="match status" value="1"/>
</dbReference>
<dbReference type="Gene3D" id="1.10.287.470">
    <property type="entry name" value="Helix hairpin bin"/>
    <property type="match status" value="1"/>
</dbReference>
<dbReference type="EMBL" id="FOZL01000001">
    <property type="protein sequence ID" value="SFS12106.1"/>
    <property type="molecule type" value="Genomic_DNA"/>
</dbReference>
<evidence type="ECO:0000259" key="11">
    <source>
        <dbReference type="Pfam" id="PF25944"/>
    </source>
</evidence>
<keyword evidence="4" id="KW-1003">Cell membrane</keyword>
<gene>
    <name evidence="13" type="ORF">SAMN05421771_2064</name>
</gene>
<dbReference type="OrthoDB" id="9783047at2"/>
<dbReference type="InterPro" id="IPR006143">
    <property type="entry name" value="RND_pump_MFP"/>
</dbReference>
<dbReference type="PANTHER" id="PTHR30469:SF12">
    <property type="entry name" value="MULTIDRUG RESISTANCE PROTEIN MDTA"/>
    <property type="match status" value="1"/>
</dbReference>
<dbReference type="Proteomes" id="UP000199024">
    <property type="component" value="Unassembled WGS sequence"/>
</dbReference>
<evidence type="ECO:0000256" key="8">
    <source>
        <dbReference type="SAM" id="Phobius"/>
    </source>
</evidence>
<comment type="subcellular location">
    <subcellularLocation>
        <location evidence="1">Cell membrane</location>
    </subcellularLocation>
</comment>
<keyword evidence="14" id="KW-1185">Reference proteome</keyword>
<evidence type="ECO:0000259" key="12">
    <source>
        <dbReference type="Pfam" id="PF25967"/>
    </source>
</evidence>
<evidence type="ECO:0000256" key="5">
    <source>
        <dbReference type="ARBA" id="ARBA00022519"/>
    </source>
</evidence>
<dbReference type="Pfam" id="PF25917">
    <property type="entry name" value="BSH_RND"/>
    <property type="match status" value="1"/>
</dbReference>
<proteinExistence type="inferred from homology"/>
<keyword evidence="8" id="KW-1133">Transmembrane helix</keyword>
<dbReference type="STRING" id="474950.SAMN05421771_2064"/>
<feature type="region of interest" description="Disordered" evidence="7">
    <location>
        <begin position="1"/>
        <end position="25"/>
    </location>
</feature>
<dbReference type="Gene3D" id="2.40.420.20">
    <property type="match status" value="1"/>
</dbReference>
<feature type="domain" description="Multidrug resistance protein MdtA-like beta-barrel" evidence="11">
    <location>
        <begin position="264"/>
        <end position="349"/>
    </location>
</feature>
<sequence length="433" mass="46341">MLPSERPMQQPTSATPGEPAAHSKPKKRRWLAWGLVLLACGILMIPLFLPPMPPGGMPPGMGPGGPASAGGKGMKTSGTSTSVLAAIDNRTPVTASKVQSGSMDIFLDALGTVTPVATVNVYSQVSGRVLSVNYREGQMVHKGQMLVEIDPRPTQAQLQQAQGSLIRDRALLDQARVNLRRYQEALQEHAIAEQTVFDQSATVKQDEGTVANDEGQVRYYEVQLSYCHIVAPISGRIGLRLVDTGNTIFSGSSTTIATITQLNPITVVFSMAEDHLSTMQEKTRPGHQALTVALYDRSQSNKIGTGKLLTLDNQVDTSTGTVRLRAQFDNASESLYPNQFVNARLQVDTLQNANLVPTGAVQYNGQQAFVYVVKQDSTVELRNITVINTEGGQSATSGLNPGDTVVTSNFDRLTDGTKVTVGSGQSSMMGPVS</sequence>
<keyword evidence="3" id="KW-0813">Transport</keyword>
<dbReference type="InterPro" id="IPR058625">
    <property type="entry name" value="MdtA-like_BSH"/>
</dbReference>
<feature type="domain" description="Multidrug resistance protein MdtA-like C-terminal permuted SH3" evidence="12">
    <location>
        <begin position="352"/>
        <end position="412"/>
    </location>
</feature>